<dbReference type="PANTHER" id="PTHR47501">
    <property type="entry name" value="TRANSPOSASE-RELATED"/>
    <property type="match status" value="1"/>
</dbReference>
<reference evidence="2 3" key="1">
    <citation type="submission" date="2015-12" db="EMBL/GenBank/DDBJ databases">
        <title>The genome of Folsomia candida.</title>
        <authorList>
            <person name="Faddeeva A."/>
            <person name="Derks M.F."/>
            <person name="Anvar Y."/>
            <person name="Smit S."/>
            <person name="Van Straalen N."/>
            <person name="Roelofs D."/>
        </authorList>
    </citation>
    <scope>NUCLEOTIDE SEQUENCE [LARGE SCALE GENOMIC DNA]</scope>
    <source>
        <strain evidence="2 3">VU population</strain>
        <tissue evidence="2">Whole body</tissue>
    </source>
</reference>
<dbReference type="OrthoDB" id="10057873at2759"/>
<comment type="caution">
    <text evidence="2">The sequence shown here is derived from an EMBL/GenBank/DDBJ whole genome shotgun (WGS) entry which is preliminary data.</text>
</comment>
<evidence type="ECO:0000313" key="3">
    <source>
        <dbReference type="Proteomes" id="UP000198287"/>
    </source>
</evidence>
<name>A0A226E9T1_FOLCA</name>
<dbReference type="Proteomes" id="UP000198287">
    <property type="component" value="Unassembled WGS sequence"/>
</dbReference>
<dbReference type="STRING" id="158441.A0A226E9T1"/>
<evidence type="ECO:0000256" key="1">
    <source>
        <dbReference type="SAM" id="MobiDB-lite"/>
    </source>
</evidence>
<feature type="compositionally biased region" description="Acidic residues" evidence="1">
    <location>
        <begin position="282"/>
        <end position="310"/>
    </location>
</feature>
<dbReference type="SUPFAM" id="SSF53098">
    <property type="entry name" value="Ribonuclease H-like"/>
    <property type="match status" value="1"/>
</dbReference>
<protein>
    <submittedName>
        <fullName evidence="2">Zinc finger BED domain-containing protein 1</fullName>
    </submittedName>
</protein>
<keyword evidence="3" id="KW-1185">Reference proteome</keyword>
<evidence type="ECO:0000313" key="2">
    <source>
        <dbReference type="EMBL" id="OXA54199.1"/>
    </source>
</evidence>
<organism evidence="2 3">
    <name type="scientific">Folsomia candida</name>
    <name type="common">Springtail</name>
    <dbReference type="NCBI Taxonomy" id="158441"/>
    <lineage>
        <taxon>Eukaryota</taxon>
        <taxon>Metazoa</taxon>
        <taxon>Ecdysozoa</taxon>
        <taxon>Arthropoda</taxon>
        <taxon>Hexapoda</taxon>
        <taxon>Collembola</taxon>
        <taxon>Entomobryomorpha</taxon>
        <taxon>Isotomoidea</taxon>
        <taxon>Isotomidae</taxon>
        <taxon>Proisotominae</taxon>
        <taxon>Folsomia</taxon>
    </lineage>
</organism>
<feature type="region of interest" description="Disordered" evidence="1">
    <location>
        <begin position="282"/>
        <end position="320"/>
    </location>
</feature>
<gene>
    <name evidence="2" type="ORF">Fcan01_11568</name>
</gene>
<sequence>MSNSSDPGSDDLRIYPVILDGTFFVVKSVDNNGKTVLAKCNLCTVKTVISGSLAATGNFVLHLKRKHEDSIADYENRKKTQQPLIKKKKKELKEQTTNMSTSQSTLISVGFTKEVVKKQTKISNSDQLVLNFIVKGMHPLSTIEQPEFQQLVKGLNPAVNLVSRRKLGRQIADQFNIARSKLITKLQQIKYCCITTDAWTCKGMSRGFLGVTVHWIESDLTRYSGVLACRRFKGTHSYDRIGELLSEILNSYTIQLKQITRAVTDNGSNFVKAFAQYSTIEPEDTDYSAEEDISSEQENYEDLEFEDVGEILDNNEATSS</sequence>
<dbReference type="OMA" id="VENECFA"/>
<dbReference type="AlphaFoldDB" id="A0A226E9T1"/>
<dbReference type="SUPFAM" id="SSF140996">
    <property type="entry name" value="Hermes dimerisation domain"/>
    <property type="match status" value="1"/>
</dbReference>
<proteinExistence type="predicted"/>
<dbReference type="InterPro" id="IPR012337">
    <property type="entry name" value="RNaseH-like_sf"/>
</dbReference>
<accession>A0A226E9T1</accession>
<dbReference type="EMBL" id="LNIX01000005">
    <property type="protein sequence ID" value="OXA54199.1"/>
    <property type="molecule type" value="Genomic_DNA"/>
</dbReference>